<proteinExistence type="predicted"/>
<evidence type="ECO:0000313" key="2">
    <source>
        <dbReference type="Proteomes" id="UP000061569"/>
    </source>
</evidence>
<accession>A0A0S2DB89</accession>
<dbReference type="PATRIC" id="fig|69.6.peg.455"/>
<name>A0A0S2DB89_LYSEN</name>
<protein>
    <submittedName>
        <fullName evidence="1">Uncharacterized protein</fullName>
    </submittedName>
</protein>
<dbReference type="AlphaFoldDB" id="A0A0S2DB89"/>
<gene>
    <name evidence="1" type="ORF">GLE_0457</name>
</gene>
<sequence length="185" mass="20228">MAATGYADRVSALTELMPPKSGATYTERSYRSPLAAELTVKEAQGALDFHATVRNQGAFAWFVPTHDYFLGGSFRIYDRKGAMVAAYPVYEEAGRLKLGDDMFGELKPGQSVGIDARVTLSQVLERVEGGEFVIQFANSAVPPGLEASFMNERKELISIVLSSQRIRARCAKEGGGYRCSFSPEK</sequence>
<dbReference type="EMBL" id="CP013140">
    <property type="protein sequence ID" value="ALN55815.1"/>
    <property type="molecule type" value="Genomic_DNA"/>
</dbReference>
<dbReference type="STRING" id="69.GLE_0457"/>
<organism evidence="1 2">
    <name type="scientific">Lysobacter enzymogenes</name>
    <dbReference type="NCBI Taxonomy" id="69"/>
    <lineage>
        <taxon>Bacteria</taxon>
        <taxon>Pseudomonadati</taxon>
        <taxon>Pseudomonadota</taxon>
        <taxon>Gammaproteobacteria</taxon>
        <taxon>Lysobacterales</taxon>
        <taxon>Lysobacteraceae</taxon>
        <taxon>Lysobacter</taxon>
    </lineage>
</organism>
<dbReference type="Proteomes" id="UP000061569">
    <property type="component" value="Chromosome"/>
</dbReference>
<dbReference type="KEGG" id="lez:GLE_0457"/>
<evidence type="ECO:0000313" key="1">
    <source>
        <dbReference type="EMBL" id="ALN55815.1"/>
    </source>
</evidence>
<reference evidence="1 2" key="1">
    <citation type="submission" date="2015-11" db="EMBL/GenBank/DDBJ databases">
        <title>Genome sequences of Lysobacter enzymogenes strain C3 and Lysobacter antibioticus ATCC 29479.</title>
        <authorList>
            <person name="Kobayashi D.Y."/>
        </authorList>
    </citation>
    <scope>NUCLEOTIDE SEQUENCE [LARGE SCALE GENOMIC DNA]</scope>
    <source>
        <strain evidence="1 2">C3</strain>
    </source>
</reference>